<evidence type="ECO:0000313" key="2">
    <source>
        <dbReference type="EMBL" id="AVZ77029.1"/>
    </source>
</evidence>
<feature type="signal peptide" evidence="1">
    <location>
        <begin position="1"/>
        <end position="24"/>
    </location>
</feature>
<keyword evidence="3" id="KW-1185">Reference proteome</keyword>
<evidence type="ECO:0008006" key="4">
    <source>
        <dbReference type="Google" id="ProtNLM"/>
    </source>
</evidence>
<evidence type="ECO:0000313" key="3">
    <source>
        <dbReference type="Proteomes" id="UP000244201"/>
    </source>
</evidence>
<reference evidence="2 3" key="1">
    <citation type="submission" date="2018-01" db="EMBL/GenBank/DDBJ databases">
        <title>Complete genome sequence of Streptomyces lunaelactis MM109T, a Ferroverdin A producer isolated from cave moonmilk deposits.</title>
        <authorList>
            <person name="Naome A."/>
            <person name="Martinet L."/>
            <person name="Maciejewska M."/>
            <person name="Anderssen S."/>
            <person name="Adam D."/>
            <person name="Tenconi E."/>
            <person name="Deflandre B."/>
            <person name="Arguelles-Arias A."/>
            <person name="Calusinska M."/>
            <person name="Copieters W."/>
            <person name="Karim L."/>
            <person name="Hanikenne M."/>
            <person name="Baurain D."/>
            <person name="van Wezel G."/>
            <person name="Smargiasso N."/>
            <person name="de Pauw E."/>
            <person name="Delfosse P."/>
            <person name="Rigali S."/>
        </authorList>
    </citation>
    <scope>NUCLEOTIDE SEQUENCE [LARGE SCALE GENOMIC DNA]</scope>
    <source>
        <strain evidence="2 3">MM109</strain>
    </source>
</reference>
<sequence length="91" mass="9993">MTSKKKKIVLLVSTAALVGGTAFAMTGTGNASQESDNRVSQFCLAAENFLSDSDVFIINEERNNFPNKEARIARQQELVRQTIANQERLGC</sequence>
<gene>
    <name evidence="2" type="ORF">SLUN_37510</name>
</gene>
<dbReference type="AlphaFoldDB" id="A0A2R4TD20"/>
<dbReference type="KEGG" id="slk:SLUN_37510"/>
<dbReference type="OrthoDB" id="3370467at2"/>
<accession>A0A2R4TD20</accession>
<dbReference type="RefSeq" id="WP_108154320.1">
    <property type="nucleotide sequence ID" value="NZ_CP026304.1"/>
</dbReference>
<dbReference type="EMBL" id="CP026304">
    <property type="protein sequence ID" value="AVZ77029.1"/>
    <property type="molecule type" value="Genomic_DNA"/>
</dbReference>
<proteinExistence type="predicted"/>
<name>A0A2R4TD20_9ACTN</name>
<keyword evidence="1" id="KW-0732">Signal</keyword>
<dbReference type="GeneID" id="55660943"/>
<evidence type="ECO:0000256" key="1">
    <source>
        <dbReference type="SAM" id="SignalP"/>
    </source>
</evidence>
<protein>
    <recommendedName>
        <fullName evidence="4">Secreted protein</fullName>
    </recommendedName>
</protein>
<dbReference type="Proteomes" id="UP000244201">
    <property type="component" value="Chromosome"/>
</dbReference>
<organism evidence="2 3">
    <name type="scientific">Streptomyces lunaelactis</name>
    <dbReference type="NCBI Taxonomy" id="1535768"/>
    <lineage>
        <taxon>Bacteria</taxon>
        <taxon>Bacillati</taxon>
        <taxon>Actinomycetota</taxon>
        <taxon>Actinomycetes</taxon>
        <taxon>Kitasatosporales</taxon>
        <taxon>Streptomycetaceae</taxon>
        <taxon>Streptomyces</taxon>
    </lineage>
</organism>
<feature type="chain" id="PRO_5015305017" description="Secreted protein" evidence="1">
    <location>
        <begin position="25"/>
        <end position="91"/>
    </location>
</feature>